<reference evidence="4 5" key="1">
    <citation type="submission" date="2016-04" db="EMBL/GenBank/DDBJ databases">
        <title>Multiple horizontal gene transfer events from other fungi enriched the ability of the initially mycotrophic fungus Trichoderma (Ascomycota) to feed on dead plant biomass.</title>
        <authorList>
            <person name="Atanasova L."/>
            <person name="Chenthamara K."/>
            <person name="Zhang J."/>
            <person name="Grujic M."/>
            <person name="Henrissat B."/>
            <person name="Kuo A."/>
            <person name="Aertz A."/>
            <person name="Salamov A."/>
            <person name="Lipzen A."/>
            <person name="Labutti K."/>
            <person name="Barry K."/>
            <person name="Miao Y."/>
            <person name="Rahimi M.J."/>
            <person name="Shen Q."/>
            <person name="Grigoriev I.V."/>
            <person name="Kubicek C.P."/>
            <person name="Druzhinina I.S."/>
        </authorList>
    </citation>
    <scope>NUCLEOTIDE SEQUENCE [LARGE SCALE GENOMIC DNA]</scope>
    <source>
        <strain evidence="4 5">NJAU 4742</strain>
    </source>
</reference>
<gene>
    <name evidence="4" type="ORF">A0O28_0093770</name>
</gene>
<evidence type="ECO:0000313" key="4">
    <source>
        <dbReference type="EMBL" id="OPB45810.1"/>
    </source>
</evidence>
<dbReference type="InterPro" id="IPR007111">
    <property type="entry name" value="NACHT_NTPase"/>
</dbReference>
<feature type="domain" description="NACHT" evidence="3">
    <location>
        <begin position="438"/>
        <end position="589"/>
    </location>
</feature>
<dbReference type="Pfam" id="PF24883">
    <property type="entry name" value="NPHP3_N"/>
    <property type="match status" value="1"/>
</dbReference>
<comment type="caution">
    <text evidence="4">The sequence shown here is derived from an EMBL/GenBank/DDBJ whole genome shotgun (WGS) entry which is preliminary data.</text>
</comment>
<dbReference type="AlphaFoldDB" id="A0A1T3CXH9"/>
<name>A0A1T3CXH9_9HYPO</name>
<dbReference type="PANTHER" id="PTHR10039:SF16">
    <property type="entry name" value="GPI INOSITOL-DEACYLASE"/>
    <property type="match status" value="1"/>
</dbReference>
<evidence type="ECO:0000259" key="3">
    <source>
        <dbReference type="PROSITE" id="PS50837"/>
    </source>
</evidence>
<dbReference type="InterPro" id="IPR031359">
    <property type="entry name" value="NACHT_N"/>
</dbReference>
<dbReference type="Gene3D" id="3.40.50.300">
    <property type="entry name" value="P-loop containing nucleotide triphosphate hydrolases"/>
    <property type="match status" value="1"/>
</dbReference>
<dbReference type="Pfam" id="PF17100">
    <property type="entry name" value="NACHT_N"/>
    <property type="match status" value="1"/>
</dbReference>
<feature type="region of interest" description="Disordered" evidence="2">
    <location>
        <begin position="22"/>
        <end position="92"/>
    </location>
</feature>
<feature type="compositionally biased region" description="Polar residues" evidence="2">
    <location>
        <begin position="59"/>
        <end position="70"/>
    </location>
</feature>
<evidence type="ECO:0000256" key="1">
    <source>
        <dbReference type="ARBA" id="ARBA00022737"/>
    </source>
</evidence>
<proteinExistence type="predicted"/>
<protein>
    <recommendedName>
        <fullName evidence="3">NACHT domain-containing protein</fullName>
    </recommendedName>
</protein>
<keyword evidence="1" id="KW-0677">Repeat</keyword>
<evidence type="ECO:0000256" key="2">
    <source>
        <dbReference type="SAM" id="MobiDB-lite"/>
    </source>
</evidence>
<sequence>MGPTSLSPARNRLFCGLCGQRDRKQHEGASEPGPKLVLGANRLQSTLSSSPPVTLELSPGNQKLQSSTSIDPPRPPAAVNDGDGGSLGGQPNTERRAVAEQLRTDDPEPLQTESLLPISVLWDQAYDDLFKSPEATDAMKKYGSILDSTLVKQGARQEQMENFVKERTDQIASDEWKVGFKGHEFAVKDFVQPVVSIVGWAKEFVTQAVQVSPQASIAWTGVCLLLPLLLNPPYQKESRVSGLEEIASIIRECNLREAIYRRRYEPTAGKCKIEGQDIGFHKEYRKGIKALYARILEFQAIYVCYLTHNTAERWVQDIAKWQDWEKLIKSIQGENDRVKDLDKHFHGQIQQEEWEFTSQRHDQTLKVMDALQREMERFSKLVSDANDNQTRDRWLSQLRTTEPATHYNAAEQKRRKYATGQWLLHSRDFDTWKAKPNSFLWLIGKAGAGKSVLSSTIIEHLRKLQGGPITAVAYFYISANDRETCNVTNLIRSLVAQLFGRRPDTPKSLTDLGTCFDTSGVPSQGMLEDALQSAVQDFTATYIVIDGLDECPDFKHHGSGPSQRTVLLSLLETMQGWKLANLHILVTSRREQDINNALQSLISHAQTQAQALDMADHCTTDVTSDIGLFIDEELKRGIFRRLTEDLKSQIKTGIIDKCNGVFHYASLQLDAFYAPITQHSITTILNSLPKNIYETYEGALSRLNPEQHVKAIRALTWVAFSQVPLNVTELAAAVPIDLSIAGSGDAVGIDGHYSSPLFIPEDAISDPWDVLHLLPGLHGLQRKSSTNGESDALDTVNDPGHIVVLTHFTLHEYLTSENIKKPATVNFALNETAANLQLAEIGLPGHSPYGN</sequence>
<dbReference type="InterPro" id="IPR027417">
    <property type="entry name" value="P-loop_NTPase"/>
</dbReference>
<dbReference type="Proteomes" id="UP000191004">
    <property type="component" value="Unassembled WGS sequence"/>
</dbReference>
<dbReference type="PANTHER" id="PTHR10039">
    <property type="entry name" value="AMELOGENIN"/>
    <property type="match status" value="1"/>
</dbReference>
<evidence type="ECO:0000313" key="5">
    <source>
        <dbReference type="Proteomes" id="UP000191004"/>
    </source>
</evidence>
<dbReference type="InterPro" id="IPR056884">
    <property type="entry name" value="NPHP3-like_N"/>
</dbReference>
<dbReference type="EMBL" id="LVVK01000004">
    <property type="protein sequence ID" value="OPB45810.1"/>
    <property type="molecule type" value="Genomic_DNA"/>
</dbReference>
<dbReference type="PROSITE" id="PS50837">
    <property type="entry name" value="NACHT"/>
    <property type="match status" value="1"/>
</dbReference>
<accession>A0A1T3CXH9</accession>
<dbReference type="SUPFAM" id="SSF52540">
    <property type="entry name" value="P-loop containing nucleoside triphosphate hydrolases"/>
    <property type="match status" value="1"/>
</dbReference>
<feature type="compositionally biased region" description="Polar residues" evidence="2">
    <location>
        <begin position="42"/>
        <end position="52"/>
    </location>
</feature>
<keyword evidence="5" id="KW-1185">Reference proteome</keyword>
<organism evidence="4 5">
    <name type="scientific">Trichoderma guizhouense</name>
    <dbReference type="NCBI Taxonomy" id="1491466"/>
    <lineage>
        <taxon>Eukaryota</taxon>
        <taxon>Fungi</taxon>
        <taxon>Dikarya</taxon>
        <taxon>Ascomycota</taxon>
        <taxon>Pezizomycotina</taxon>
        <taxon>Sordariomycetes</taxon>
        <taxon>Hypocreomycetidae</taxon>
        <taxon>Hypocreales</taxon>
        <taxon>Hypocreaceae</taxon>
        <taxon>Trichoderma</taxon>
    </lineage>
</organism>